<proteinExistence type="predicted"/>
<dbReference type="RefSeq" id="WP_077978239.1">
    <property type="nucleotide sequence ID" value="NZ_JACHXX010000001.1"/>
</dbReference>
<reference evidence="1 2" key="1">
    <citation type="submission" date="2020-08" db="EMBL/GenBank/DDBJ databases">
        <title>Genomic Encyclopedia of Type Strains, Phase III (KMG-III): the genomes of soil and plant-associated and newly described type strains.</title>
        <authorList>
            <person name="Whitman W."/>
        </authorList>
    </citation>
    <scope>NUCLEOTIDE SEQUENCE [LARGE SCALE GENOMIC DNA]</scope>
    <source>
        <strain evidence="1 2">CECT 8280</strain>
    </source>
</reference>
<sequence>MDLLKNWKLKLRYWKLKTAFRHFTVIADGEVMISNPDFDTTAGSAAFFSIQAWVSDNDEAIDMVVTIGRNVGFNASGRIYVYSTEPQQPPPDAPHAYGLNFHQYVREG</sequence>
<name>A0ABR6G078_9HYPH</name>
<comment type="caution">
    <text evidence="1">The sequence shown here is derived from an EMBL/GenBank/DDBJ whole genome shotgun (WGS) entry which is preliminary data.</text>
</comment>
<protein>
    <submittedName>
        <fullName evidence="1">Uncharacterized protein</fullName>
    </submittedName>
</protein>
<keyword evidence="2" id="KW-1185">Reference proteome</keyword>
<gene>
    <name evidence="1" type="ORF">FHS25_000117</name>
</gene>
<evidence type="ECO:0000313" key="1">
    <source>
        <dbReference type="EMBL" id="MBB3159685.1"/>
    </source>
</evidence>
<accession>A0ABR6G078</accession>
<evidence type="ECO:0000313" key="2">
    <source>
        <dbReference type="Proteomes" id="UP000542811"/>
    </source>
</evidence>
<dbReference type="Proteomes" id="UP000542811">
    <property type="component" value="Unassembled WGS sequence"/>
</dbReference>
<organism evidence="1 2">
    <name type="scientific">Rhizobium laguerreae</name>
    <dbReference type="NCBI Taxonomy" id="1076926"/>
    <lineage>
        <taxon>Bacteria</taxon>
        <taxon>Pseudomonadati</taxon>
        <taxon>Pseudomonadota</taxon>
        <taxon>Alphaproteobacteria</taxon>
        <taxon>Hyphomicrobiales</taxon>
        <taxon>Rhizobiaceae</taxon>
        <taxon>Rhizobium/Agrobacterium group</taxon>
        <taxon>Rhizobium</taxon>
    </lineage>
</organism>
<dbReference type="EMBL" id="JACHXX010000001">
    <property type="protein sequence ID" value="MBB3159685.1"/>
    <property type="molecule type" value="Genomic_DNA"/>
</dbReference>